<dbReference type="Proteomes" id="UP001221208">
    <property type="component" value="Unassembled WGS sequence"/>
</dbReference>
<evidence type="ECO:0000313" key="2">
    <source>
        <dbReference type="Proteomes" id="UP001221208"/>
    </source>
</evidence>
<sequence>MDKLVTVYALGPQMITLLGMPNELFRAGKLTSRDLVDMRS</sequence>
<dbReference type="RefSeq" id="WP_273673368.1">
    <property type="nucleotide sequence ID" value="NZ_JAQQXR010000009.1"/>
</dbReference>
<keyword evidence="2" id="KW-1185">Reference proteome</keyword>
<reference evidence="1 2" key="1">
    <citation type="submission" date="2022-10" db="EMBL/GenBank/DDBJ databases">
        <title>Janthinobacterium sp. hw3 Genome sequencing.</title>
        <authorList>
            <person name="Park S."/>
        </authorList>
    </citation>
    <scope>NUCLEOTIDE SEQUENCE [LARGE SCALE GENOMIC DNA]</scope>
    <source>
        <strain evidence="2">hw3</strain>
    </source>
</reference>
<comment type="caution">
    <text evidence="1">The sequence shown here is derived from an EMBL/GenBank/DDBJ whole genome shotgun (WGS) entry which is preliminary data.</text>
</comment>
<protein>
    <submittedName>
        <fullName evidence="1">Uncharacterized protein</fullName>
    </submittedName>
</protein>
<gene>
    <name evidence="1" type="ORF">OIK44_20185</name>
</gene>
<proteinExistence type="predicted"/>
<evidence type="ECO:0000313" key="1">
    <source>
        <dbReference type="EMBL" id="MDC8759910.1"/>
    </source>
</evidence>
<name>A0ABT5K656_9BURK</name>
<organism evidence="1 2">
    <name type="scientific">Janthinobacterium fluminis</name>
    <dbReference type="NCBI Taxonomy" id="2987524"/>
    <lineage>
        <taxon>Bacteria</taxon>
        <taxon>Pseudomonadati</taxon>
        <taxon>Pseudomonadota</taxon>
        <taxon>Betaproteobacteria</taxon>
        <taxon>Burkholderiales</taxon>
        <taxon>Oxalobacteraceae</taxon>
        <taxon>Janthinobacterium</taxon>
    </lineage>
</organism>
<dbReference type="EMBL" id="JAQQXR010000009">
    <property type="protein sequence ID" value="MDC8759910.1"/>
    <property type="molecule type" value="Genomic_DNA"/>
</dbReference>
<accession>A0ABT5K656</accession>